<keyword evidence="7" id="KW-0067">ATP-binding</keyword>
<keyword evidence="5" id="KW-0547">Nucleotide-binding</keyword>
<gene>
    <name evidence="12" type="ORF">DW099_09000</name>
</gene>
<evidence type="ECO:0000256" key="5">
    <source>
        <dbReference type="ARBA" id="ARBA00022741"/>
    </source>
</evidence>
<dbReference type="InterPro" id="IPR005467">
    <property type="entry name" value="His_kinase_dom"/>
</dbReference>
<evidence type="ECO:0000256" key="2">
    <source>
        <dbReference type="ARBA" id="ARBA00012438"/>
    </source>
</evidence>
<dbReference type="NCBIfam" id="TIGR00229">
    <property type="entry name" value="sensory_box"/>
    <property type="match status" value="1"/>
</dbReference>
<evidence type="ECO:0000313" key="12">
    <source>
        <dbReference type="EMBL" id="RHJ88508.1"/>
    </source>
</evidence>
<dbReference type="InterPro" id="IPR003594">
    <property type="entry name" value="HATPase_dom"/>
</dbReference>
<dbReference type="InterPro" id="IPR000014">
    <property type="entry name" value="PAS"/>
</dbReference>
<dbReference type="GO" id="GO:0005524">
    <property type="term" value="F:ATP binding"/>
    <property type="evidence" value="ECO:0007669"/>
    <property type="project" value="UniProtKB-KW"/>
</dbReference>
<dbReference type="STRING" id="1776384.GCA_900086585_04153"/>
<dbReference type="SUPFAM" id="SSF55874">
    <property type="entry name" value="ATPase domain of HSP90 chaperone/DNA topoisomerase II/histidine kinase"/>
    <property type="match status" value="1"/>
</dbReference>
<dbReference type="PANTHER" id="PTHR43065:SF10">
    <property type="entry name" value="PEROXIDE STRESS-ACTIVATED HISTIDINE KINASE MAK3"/>
    <property type="match status" value="1"/>
</dbReference>
<dbReference type="SUPFAM" id="SSF53850">
    <property type="entry name" value="Periplasmic binding protein-like II"/>
    <property type="match status" value="1"/>
</dbReference>
<keyword evidence="4" id="KW-0808">Transferase</keyword>
<dbReference type="InterPro" id="IPR035965">
    <property type="entry name" value="PAS-like_dom_sf"/>
</dbReference>
<keyword evidence="3" id="KW-0597">Phosphoprotein</keyword>
<evidence type="ECO:0000256" key="3">
    <source>
        <dbReference type="ARBA" id="ARBA00022553"/>
    </source>
</evidence>
<comment type="catalytic activity">
    <reaction evidence="1">
        <text>ATP + protein L-histidine = ADP + protein N-phospho-L-histidine.</text>
        <dbReference type="EC" id="2.7.13.3"/>
    </reaction>
</comment>
<dbReference type="InterPro" id="IPR036097">
    <property type="entry name" value="HisK_dim/P_sf"/>
</dbReference>
<dbReference type="Gene3D" id="3.40.190.10">
    <property type="entry name" value="Periplasmic binding protein-like II"/>
    <property type="match status" value="2"/>
</dbReference>
<dbReference type="Pfam" id="PF00497">
    <property type="entry name" value="SBP_bac_3"/>
    <property type="match status" value="1"/>
</dbReference>
<dbReference type="SUPFAM" id="SSF55785">
    <property type="entry name" value="PYP-like sensor domain (PAS domain)"/>
    <property type="match status" value="1"/>
</dbReference>
<dbReference type="Gene3D" id="3.30.450.20">
    <property type="entry name" value="PAS domain"/>
    <property type="match status" value="1"/>
</dbReference>
<evidence type="ECO:0000259" key="10">
    <source>
        <dbReference type="PROSITE" id="PS50109"/>
    </source>
</evidence>
<organism evidence="12 13">
    <name type="scientific">Emergencia timonensis</name>
    <dbReference type="NCBI Taxonomy" id="1776384"/>
    <lineage>
        <taxon>Bacteria</taxon>
        <taxon>Bacillati</taxon>
        <taxon>Bacillota</taxon>
        <taxon>Clostridia</taxon>
        <taxon>Peptostreptococcales</taxon>
        <taxon>Anaerovoracaceae</taxon>
        <taxon>Emergencia</taxon>
    </lineage>
</organism>
<dbReference type="OrthoDB" id="9784397at2"/>
<dbReference type="Gene3D" id="3.30.565.10">
    <property type="entry name" value="Histidine kinase-like ATPase, C-terminal domain"/>
    <property type="match status" value="1"/>
</dbReference>
<dbReference type="PROSITE" id="PS50112">
    <property type="entry name" value="PAS"/>
    <property type="match status" value="1"/>
</dbReference>
<evidence type="ECO:0000259" key="11">
    <source>
        <dbReference type="PROSITE" id="PS50112"/>
    </source>
</evidence>
<evidence type="ECO:0000256" key="7">
    <source>
        <dbReference type="ARBA" id="ARBA00022840"/>
    </source>
</evidence>
<sequence>MPWLTVIMFRRSLTVSRPCCPIQRLGLISDDFLMQVAEFSAILWIRFSQGSRWIMKRGLAFLIAGSVLVTAFAGALDVLIRYNLNWIDFIKYSFALTKEEQDYLNDTDLVCGVKYNDLPLSFVNEEDENDGILIDFLSQLSIEVENAISVKLERTEALARGLQQKQFQAVIAERGDLPADDYFFTEPLYIMHGKMLVKDESSFQNIKDIKDVRIAVERTEADSADRIKELYGHKNIQIVYAEDFDQALDMLKTDRVEVVAGDETKISYHLNQKRTDQYYRFLKYSFSRKEVCIAIEKSQKQLLSAFNKGILSMKKKNLIAKTQSKWFGVLEPEMVDMQEVDFIYKVALSFLISLVAFTVWNLSTAKKVTDKTRELLHSKEQLRLIIDTLDRGLIIAEEDGTINEVNRELCRITGAAKEQLQKTSVSENSALQRFFDRDDEKVFRLDQHYYIKKTIDLTDEQKRLYILEDCTRRYINEIRNIQEEKMIAVGLLSAGLAHEIRNPLGLIRSYMYLIRNFCTGEDGTHAVAVINDSINRINGLIESLLKFSKLSSDECQEVDLDELISNILRLEKEQMTKRNITCDYCLESGRSVPVYLNEDLMKMIIINLLNNSIEALEKVERQGRIEIRAAAEEDAVHILFRDNGCGVSSEKLLKIFNPFYTDKEQGTGLGLYIISSQLEQIGGNIRAESAEGEGTTFYIEIPTRRTEDE</sequence>
<dbReference type="SMART" id="SM00388">
    <property type="entry name" value="HisKA"/>
    <property type="match status" value="1"/>
</dbReference>
<feature type="domain" description="Histidine kinase" evidence="10">
    <location>
        <begin position="495"/>
        <end position="705"/>
    </location>
</feature>
<evidence type="ECO:0000256" key="4">
    <source>
        <dbReference type="ARBA" id="ARBA00022679"/>
    </source>
</evidence>
<dbReference type="Pfam" id="PF02518">
    <property type="entry name" value="HATPase_c"/>
    <property type="match status" value="1"/>
</dbReference>
<dbReference type="EC" id="2.7.13.3" evidence="2"/>
<dbReference type="Proteomes" id="UP000284841">
    <property type="component" value="Unassembled WGS sequence"/>
</dbReference>
<name>A0A415E4G7_9FIRM</name>
<dbReference type="InterPro" id="IPR004358">
    <property type="entry name" value="Sig_transdc_His_kin-like_C"/>
</dbReference>
<keyword evidence="6" id="KW-0418">Kinase</keyword>
<keyword evidence="9" id="KW-1133">Transmembrane helix</keyword>
<dbReference type="PANTHER" id="PTHR43065">
    <property type="entry name" value="SENSOR HISTIDINE KINASE"/>
    <property type="match status" value="1"/>
</dbReference>
<keyword evidence="8" id="KW-0902">Two-component regulatory system</keyword>
<reference evidence="12 13" key="1">
    <citation type="submission" date="2018-08" db="EMBL/GenBank/DDBJ databases">
        <title>A genome reference for cultivated species of the human gut microbiota.</title>
        <authorList>
            <person name="Zou Y."/>
            <person name="Xue W."/>
            <person name="Luo G."/>
        </authorList>
    </citation>
    <scope>NUCLEOTIDE SEQUENCE [LARGE SCALE GENOMIC DNA]</scope>
    <source>
        <strain evidence="12 13">AM07-24</strain>
    </source>
</reference>
<dbReference type="AlphaFoldDB" id="A0A415E4G7"/>
<dbReference type="Pfam" id="PF00989">
    <property type="entry name" value="PAS"/>
    <property type="match status" value="1"/>
</dbReference>
<evidence type="ECO:0000313" key="13">
    <source>
        <dbReference type="Proteomes" id="UP000284841"/>
    </source>
</evidence>
<dbReference type="GO" id="GO:0000155">
    <property type="term" value="F:phosphorelay sensor kinase activity"/>
    <property type="evidence" value="ECO:0007669"/>
    <property type="project" value="InterPro"/>
</dbReference>
<dbReference type="SMART" id="SM00387">
    <property type="entry name" value="HATPase_c"/>
    <property type="match status" value="1"/>
</dbReference>
<dbReference type="EMBL" id="QRMS01000002">
    <property type="protein sequence ID" value="RHJ88508.1"/>
    <property type="molecule type" value="Genomic_DNA"/>
</dbReference>
<dbReference type="SMART" id="SM00062">
    <property type="entry name" value="PBPb"/>
    <property type="match status" value="1"/>
</dbReference>
<keyword evidence="13" id="KW-1185">Reference proteome</keyword>
<dbReference type="GO" id="GO:0006355">
    <property type="term" value="P:regulation of DNA-templated transcription"/>
    <property type="evidence" value="ECO:0007669"/>
    <property type="project" value="InterPro"/>
</dbReference>
<dbReference type="PROSITE" id="PS50109">
    <property type="entry name" value="HIS_KIN"/>
    <property type="match status" value="1"/>
</dbReference>
<dbReference type="Pfam" id="PF00512">
    <property type="entry name" value="HisKA"/>
    <property type="match status" value="1"/>
</dbReference>
<dbReference type="CDD" id="cd00082">
    <property type="entry name" value="HisKA"/>
    <property type="match status" value="1"/>
</dbReference>
<feature type="domain" description="PAS" evidence="11">
    <location>
        <begin position="378"/>
        <end position="454"/>
    </location>
</feature>
<dbReference type="InterPro" id="IPR013767">
    <property type="entry name" value="PAS_fold"/>
</dbReference>
<evidence type="ECO:0000256" key="6">
    <source>
        <dbReference type="ARBA" id="ARBA00022777"/>
    </source>
</evidence>
<dbReference type="SUPFAM" id="SSF47384">
    <property type="entry name" value="Homodimeric domain of signal transducing histidine kinase"/>
    <property type="match status" value="1"/>
</dbReference>
<protein>
    <recommendedName>
        <fullName evidence="2">histidine kinase</fullName>
        <ecNumber evidence="2">2.7.13.3</ecNumber>
    </recommendedName>
</protein>
<dbReference type="InterPro" id="IPR036890">
    <property type="entry name" value="HATPase_C_sf"/>
</dbReference>
<evidence type="ECO:0000256" key="1">
    <source>
        <dbReference type="ARBA" id="ARBA00000085"/>
    </source>
</evidence>
<accession>A0A415E4G7</accession>
<keyword evidence="9" id="KW-0812">Transmembrane</keyword>
<dbReference type="InterPro" id="IPR003661">
    <property type="entry name" value="HisK_dim/P_dom"/>
</dbReference>
<comment type="caution">
    <text evidence="12">The sequence shown here is derived from an EMBL/GenBank/DDBJ whole genome shotgun (WGS) entry which is preliminary data.</text>
</comment>
<evidence type="ECO:0000256" key="8">
    <source>
        <dbReference type="ARBA" id="ARBA00023012"/>
    </source>
</evidence>
<feature type="transmembrane region" description="Helical" evidence="9">
    <location>
        <begin position="59"/>
        <end position="80"/>
    </location>
</feature>
<dbReference type="InterPro" id="IPR001638">
    <property type="entry name" value="Solute-binding_3/MltF_N"/>
</dbReference>
<dbReference type="Gene3D" id="1.10.287.130">
    <property type="match status" value="1"/>
</dbReference>
<dbReference type="SMART" id="SM00091">
    <property type="entry name" value="PAS"/>
    <property type="match status" value="1"/>
</dbReference>
<dbReference type="PRINTS" id="PR00344">
    <property type="entry name" value="BCTRLSENSOR"/>
</dbReference>
<evidence type="ECO:0000256" key="9">
    <source>
        <dbReference type="SAM" id="Phobius"/>
    </source>
</evidence>
<keyword evidence="9" id="KW-0472">Membrane</keyword>
<proteinExistence type="predicted"/>